<dbReference type="Proteomes" id="UP001302812">
    <property type="component" value="Unassembled WGS sequence"/>
</dbReference>
<evidence type="ECO:0000313" key="3">
    <source>
        <dbReference type="Proteomes" id="UP001302812"/>
    </source>
</evidence>
<protein>
    <submittedName>
        <fullName evidence="2">Uncharacterized protein</fullName>
    </submittedName>
</protein>
<evidence type="ECO:0000256" key="1">
    <source>
        <dbReference type="SAM" id="MobiDB-lite"/>
    </source>
</evidence>
<reference evidence="2" key="2">
    <citation type="submission" date="2023-05" db="EMBL/GenBank/DDBJ databases">
        <authorList>
            <consortium name="Lawrence Berkeley National Laboratory"/>
            <person name="Steindorff A."/>
            <person name="Hensen N."/>
            <person name="Bonometti L."/>
            <person name="Westerberg I."/>
            <person name="Brannstrom I.O."/>
            <person name="Guillou S."/>
            <person name="Cros-Aarteil S."/>
            <person name="Calhoun S."/>
            <person name="Haridas S."/>
            <person name="Kuo A."/>
            <person name="Mondo S."/>
            <person name="Pangilinan J."/>
            <person name="Riley R."/>
            <person name="Labutti K."/>
            <person name="Andreopoulos B."/>
            <person name="Lipzen A."/>
            <person name="Chen C."/>
            <person name="Yanf M."/>
            <person name="Daum C."/>
            <person name="Ng V."/>
            <person name="Clum A."/>
            <person name="Ohm R."/>
            <person name="Martin F."/>
            <person name="Silar P."/>
            <person name="Natvig D."/>
            <person name="Lalanne C."/>
            <person name="Gautier V."/>
            <person name="Ament-Velasquez S.L."/>
            <person name="Kruys A."/>
            <person name="Hutchinson M.I."/>
            <person name="Powell A.J."/>
            <person name="Barry K."/>
            <person name="Miller A.N."/>
            <person name="Grigoriev I.V."/>
            <person name="Debuchy R."/>
            <person name="Gladieux P."/>
            <person name="Thoren M.H."/>
            <person name="Johannesson H."/>
        </authorList>
    </citation>
    <scope>NUCLEOTIDE SEQUENCE</scope>
    <source>
        <strain evidence="2">CBS 508.74</strain>
    </source>
</reference>
<gene>
    <name evidence="2" type="ORF">N656DRAFT_389645</name>
</gene>
<organism evidence="2 3">
    <name type="scientific">Canariomyces notabilis</name>
    <dbReference type="NCBI Taxonomy" id="2074819"/>
    <lineage>
        <taxon>Eukaryota</taxon>
        <taxon>Fungi</taxon>
        <taxon>Dikarya</taxon>
        <taxon>Ascomycota</taxon>
        <taxon>Pezizomycotina</taxon>
        <taxon>Sordariomycetes</taxon>
        <taxon>Sordariomycetidae</taxon>
        <taxon>Sordariales</taxon>
        <taxon>Chaetomiaceae</taxon>
        <taxon>Canariomyces</taxon>
    </lineage>
</organism>
<keyword evidence="3" id="KW-1185">Reference proteome</keyword>
<proteinExistence type="predicted"/>
<accession>A0AAN6YVU1</accession>
<dbReference type="RefSeq" id="XP_064673197.1">
    <property type="nucleotide sequence ID" value="XM_064809489.1"/>
</dbReference>
<feature type="compositionally biased region" description="Polar residues" evidence="1">
    <location>
        <begin position="1"/>
        <end position="14"/>
    </location>
</feature>
<feature type="compositionally biased region" description="Low complexity" evidence="1">
    <location>
        <begin position="17"/>
        <end position="26"/>
    </location>
</feature>
<dbReference type="EMBL" id="MU853334">
    <property type="protein sequence ID" value="KAK4115627.1"/>
    <property type="molecule type" value="Genomic_DNA"/>
</dbReference>
<reference evidence="2" key="1">
    <citation type="journal article" date="2023" name="Mol. Phylogenet. Evol.">
        <title>Genome-scale phylogeny and comparative genomics of the fungal order Sordariales.</title>
        <authorList>
            <person name="Hensen N."/>
            <person name="Bonometti L."/>
            <person name="Westerberg I."/>
            <person name="Brannstrom I.O."/>
            <person name="Guillou S."/>
            <person name="Cros-Aarteil S."/>
            <person name="Calhoun S."/>
            <person name="Haridas S."/>
            <person name="Kuo A."/>
            <person name="Mondo S."/>
            <person name="Pangilinan J."/>
            <person name="Riley R."/>
            <person name="LaButti K."/>
            <person name="Andreopoulos B."/>
            <person name="Lipzen A."/>
            <person name="Chen C."/>
            <person name="Yan M."/>
            <person name="Daum C."/>
            <person name="Ng V."/>
            <person name="Clum A."/>
            <person name="Steindorff A."/>
            <person name="Ohm R.A."/>
            <person name="Martin F."/>
            <person name="Silar P."/>
            <person name="Natvig D.O."/>
            <person name="Lalanne C."/>
            <person name="Gautier V."/>
            <person name="Ament-Velasquez S.L."/>
            <person name="Kruys A."/>
            <person name="Hutchinson M.I."/>
            <person name="Powell A.J."/>
            <person name="Barry K."/>
            <person name="Miller A.N."/>
            <person name="Grigoriev I.V."/>
            <person name="Debuchy R."/>
            <person name="Gladieux P."/>
            <person name="Hiltunen Thoren M."/>
            <person name="Johannesson H."/>
        </authorList>
    </citation>
    <scope>NUCLEOTIDE SEQUENCE</scope>
    <source>
        <strain evidence="2">CBS 508.74</strain>
    </source>
</reference>
<evidence type="ECO:0000313" key="2">
    <source>
        <dbReference type="EMBL" id="KAK4115627.1"/>
    </source>
</evidence>
<sequence length="114" mass="13100">MLSLKCLSNLSPEQSTRRSSSLTELRPFTLSRHRDILPSPRTIMPQSCHSSCSHHEAKEEQDARDARLESFQAEPVRDGNILAEVPYRPLDPLASPERMDEKIEEIMQPFVENR</sequence>
<dbReference type="GeneID" id="89933613"/>
<comment type="caution">
    <text evidence="2">The sequence shown here is derived from an EMBL/GenBank/DDBJ whole genome shotgun (WGS) entry which is preliminary data.</text>
</comment>
<feature type="region of interest" description="Disordered" evidence="1">
    <location>
        <begin position="1"/>
        <end position="67"/>
    </location>
</feature>
<feature type="compositionally biased region" description="Basic and acidic residues" evidence="1">
    <location>
        <begin position="53"/>
        <end position="67"/>
    </location>
</feature>
<dbReference type="AlphaFoldDB" id="A0AAN6YVU1"/>
<name>A0AAN6YVU1_9PEZI</name>